<organism evidence="2 3">
    <name type="scientific">Christiangramia sediminicola</name>
    <dbReference type="NCBI Taxonomy" id="3073267"/>
    <lineage>
        <taxon>Bacteria</taxon>
        <taxon>Pseudomonadati</taxon>
        <taxon>Bacteroidota</taxon>
        <taxon>Flavobacteriia</taxon>
        <taxon>Flavobacteriales</taxon>
        <taxon>Flavobacteriaceae</taxon>
        <taxon>Christiangramia</taxon>
    </lineage>
</organism>
<name>A0ABU1EPX1_9FLAO</name>
<feature type="transmembrane region" description="Helical" evidence="1">
    <location>
        <begin position="69"/>
        <end position="88"/>
    </location>
</feature>
<accession>A0ABU1EPX1</accession>
<keyword evidence="1" id="KW-0472">Membrane</keyword>
<proteinExistence type="predicted"/>
<evidence type="ECO:0000313" key="3">
    <source>
        <dbReference type="Proteomes" id="UP001257234"/>
    </source>
</evidence>
<reference evidence="3" key="1">
    <citation type="submission" date="2023-07" db="EMBL/GenBank/DDBJ databases">
        <title>Christiangramia sp. SM2212., a novel bacterium of the family Flavobacteriaceae isolated from the sea sediment.</title>
        <authorList>
            <person name="Wang J."/>
            <person name="Zhang X."/>
        </authorList>
    </citation>
    <scope>NUCLEOTIDE SEQUENCE [LARGE SCALE GENOMIC DNA]</scope>
    <source>
        <strain evidence="3">SM2212</strain>
    </source>
</reference>
<dbReference type="EMBL" id="JAVJIU010000002">
    <property type="protein sequence ID" value="MDR5590072.1"/>
    <property type="molecule type" value="Genomic_DNA"/>
</dbReference>
<evidence type="ECO:0000256" key="1">
    <source>
        <dbReference type="SAM" id="Phobius"/>
    </source>
</evidence>
<gene>
    <name evidence="2" type="ORF">RE431_05445</name>
</gene>
<keyword evidence="1" id="KW-0812">Transmembrane</keyword>
<evidence type="ECO:0000313" key="2">
    <source>
        <dbReference type="EMBL" id="MDR5590072.1"/>
    </source>
</evidence>
<keyword evidence="3" id="KW-1185">Reference proteome</keyword>
<comment type="caution">
    <text evidence="2">The sequence shown here is derived from an EMBL/GenBank/DDBJ whole genome shotgun (WGS) entry which is preliminary data.</text>
</comment>
<protein>
    <submittedName>
        <fullName evidence="2">Uncharacterized protein</fullName>
    </submittedName>
</protein>
<dbReference type="RefSeq" id="WP_309560955.1">
    <property type="nucleotide sequence ID" value="NZ_JAVJIU010000002.1"/>
</dbReference>
<sequence length="149" mass="17554">MELDKIEKLLERYEEGETSLTEEKQLRDYFLNEDVPEHLRSYKLMFMFSARQAEEKYEHKVESTSKRNWYTWTSIAAILVVALGIFFFNDSSRSLNDGDMGTISDEELALQKTKETLNMVSQFMNEGKSDLVYLKEFNNTKNKIIKIEP</sequence>
<keyword evidence="1" id="KW-1133">Transmembrane helix</keyword>
<dbReference type="Proteomes" id="UP001257234">
    <property type="component" value="Unassembled WGS sequence"/>
</dbReference>